<gene>
    <name evidence="4" type="ORF">PPROV_000616200</name>
</gene>
<reference evidence="4" key="1">
    <citation type="submission" date="2020-10" db="EMBL/GenBank/DDBJ databases">
        <title>Unveiling of a novel bifunctional photoreceptor, Dualchrome1, isolated from a cosmopolitan green alga.</title>
        <authorList>
            <person name="Suzuki S."/>
            <person name="Kawachi M."/>
        </authorList>
    </citation>
    <scope>NUCLEOTIDE SEQUENCE</scope>
    <source>
        <strain evidence="4">NIES 2893</strain>
    </source>
</reference>
<evidence type="ECO:0000259" key="3">
    <source>
        <dbReference type="SMART" id="SM01232"/>
    </source>
</evidence>
<dbReference type="InterPro" id="IPR010979">
    <property type="entry name" value="Ribosomal_uS13-like_H2TH"/>
</dbReference>
<protein>
    <recommendedName>
        <fullName evidence="3">Formamidopyrimidine-DNA glycosylase H2TH DNA-binding domain-containing protein</fullName>
    </recommendedName>
</protein>
<evidence type="ECO:0000313" key="5">
    <source>
        <dbReference type="Proteomes" id="UP000660262"/>
    </source>
</evidence>
<dbReference type="PANTHER" id="PTHR42697">
    <property type="entry name" value="ENDONUCLEASE 8"/>
    <property type="match status" value="1"/>
</dbReference>
<proteinExistence type="inferred from homology"/>
<sequence>MSNLRATHTCNTLTLATSWQRAPPLPRRRFRTAVSVSYLDGSHAPPGYWEESSTVFSCTPFSHHADDPISQGPAGMPPPFSFFFFRRRRRSNISSSHGGILIVRGPFPRDAMHERIVMVEGHQCARVIHWHRTRLLNRKFSASSPNSRFTEGATSTTVVHVHFGMSGRFKTFATDAEPETTATTRLRLIAEDNSIGGHLSAMTVKHGGIDLFESKMAELGPDPLREDADANRFFDKLESSRFKAKPVGLALMDQNTVAGIGNIYRAEILFRAGIHPEEPCGNLTREQLQTIWNESVVCLKRGFETGSILTVDPKEGLPEPWTRRYIYNHKSCGRCGGAVKSWDMANRTAYACAGTCQPLLIKGGVSALPEARQKAFKAAKQHTSFVSHCAPEPKPTKKKAAEAAAAAAAVQEAEPSEDVDDAIGAMKMPQTPASRALVTSTAETPPQKAGKQLQKPGTSRGRRMVGPADAAQEKERAGEKKNVEHVALEDGMDEGRTTSNARRSKRARKL</sequence>
<dbReference type="GO" id="GO:0006284">
    <property type="term" value="P:base-excision repair"/>
    <property type="evidence" value="ECO:0007669"/>
    <property type="project" value="InterPro"/>
</dbReference>
<feature type="region of interest" description="Disordered" evidence="2">
    <location>
        <begin position="430"/>
        <end position="510"/>
    </location>
</feature>
<dbReference type="GO" id="GO:0003906">
    <property type="term" value="F:DNA-(apurinic or apyrimidinic site) endonuclease activity"/>
    <property type="evidence" value="ECO:0007669"/>
    <property type="project" value="InterPro"/>
</dbReference>
<evidence type="ECO:0000256" key="1">
    <source>
        <dbReference type="ARBA" id="ARBA00009409"/>
    </source>
</evidence>
<dbReference type="InterPro" id="IPR015886">
    <property type="entry name" value="H2TH_FPG"/>
</dbReference>
<feature type="domain" description="Formamidopyrimidine-DNA glycosylase H2TH DNA-binding" evidence="3">
    <location>
        <begin position="219"/>
        <end position="314"/>
    </location>
</feature>
<dbReference type="Pfam" id="PF06831">
    <property type="entry name" value="H2TH"/>
    <property type="match status" value="1"/>
</dbReference>
<dbReference type="SUPFAM" id="SSF46946">
    <property type="entry name" value="S13-like H2TH domain"/>
    <property type="match status" value="1"/>
</dbReference>
<dbReference type="AlphaFoldDB" id="A0A830HNQ0"/>
<dbReference type="SMART" id="SM01232">
    <property type="entry name" value="H2TH"/>
    <property type="match status" value="1"/>
</dbReference>
<name>A0A830HNQ0_9CHLO</name>
<dbReference type="SUPFAM" id="SSF81624">
    <property type="entry name" value="N-terminal domain of MutM-like DNA repair proteins"/>
    <property type="match status" value="1"/>
</dbReference>
<feature type="compositionally biased region" description="Basic and acidic residues" evidence="2">
    <location>
        <begin position="471"/>
        <end position="496"/>
    </location>
</feature>
<feature type="region of interest" description="Disordered" evidence="2">
    <location>
        <begin position="386"/>
        <end position="418"/>
    </location>
</feature>
<dbReference type="Gene3D" id="1.10.8.50">
    <property type="match status" value="1"/>
</dbReference>
<accession>A0A830HNQ0</accession>
<dbReference type="PANTHER" id="PTHR42697:SF1">
    <property type="entry name" value="ENDONUCLEASE 8"/>
    <property type="match status" value="1"/>
</dbReference>
<feature type="compositionally biased region" description="Polar residues" evidence="2">
    <location>
        <begin position="431"/>
        <end position="444"/>
    </location>
</feature>
<dbReference type="GO" id="GO:0000703">
    <property type="term" value="F:oxidized pyrimidine nucleobase lesion DNA N-glycosylase activity"/>
    <property type="evidence" value="ECO:0007669"/>
    <property type="project" value="TreeGrafter"/>
</dbReference>
<organism evidence="4 5">
    <name type="scientific">Pycnococcus provasolii</name>
    <dbReference type="NCBI Taxonomy" id="41880"/>
    <lineage>
        <taxon>Eukaryota</taxon>
        <taxon>Viridiplantae</taxon>
        <taxon>Chlorophyta</taxon>
        <taxon>Pseudoscourfieldiophyceae</taxon>
        <taxon>Pseudoscourfieldiales</taxon>
        <taxon>Pycnococcaceae</taxon>
        <taxon>Pycnococcus</taxon>
    </lineage>
</organism>
<comment type="caution">
    <text evidence="4">The sequence shown here is derived from an EMBL/GenBank/DDBJ whole genome shotgun (WGS) entry which is preliminary data.</text>
</comment>
<comment type="similarity">
    <text evidence="1">Belongs to the FPG family.</text>
</comment>
<dbReference type="InterPro" id="IPR035937">
    <property type="entry name" value="FPG_N"/>
</dbReference>
<evidence type="ECO:0000313" key="4">
    <source>
        <dbReference type="EMBL" id="GHP07420.1"/>
    </source>
</evidence>
<keyword evidence="5" id="KW-1185">Reference proteome</keyword>
<dbReference type="GO" id="GO:0003684">
    <property type="term" value="F:damaged DNA binding"/>
    <property type="evidence" value="ECO:0007669"/>
    <property type="project" value="InterPro"/>
</dbReference>
<dbReference type="EMBL" id="BNJQ01000016">
    <property type="protein sequence ID" value="GHP07420.1"/>
    <property type="molecule type" value="Genomic_DNA"/>
</dbReference>
<feature type="compositionally biased region" description="Low complexity" evidence="2">
    <location>
        <begin position="402"/>
        <end position="413"/>
    </location>
</feature>
<evidence type="ECO:0000256" key="2">
    <source>
        <dbReference type="SAM" id="MobiDB-lite"/>
    </source>
</evidence>
<dbReference type="OrthoDB" id="444592at2759"/>
<dbReference type="GO" id="GO:0008270">
    <property type="term" value="F:zinc ion binding"/>
    <property type="evidence" value="ECO:0007669"/>
    <property type="project" value="InterPro"/>
</dbReference>
<dbReference type="Proteomes" id="UP000660262">
    <property type="component" value="Unassembled WGS sequence"/>
</dbReference>